<dbReference type="EMBL" id="LKCN02000006">
    <property type="protein sequence ID" value="RCI13603.1"/>
    <property type="molecule type" value="Genomic_DNA"/>
</dbReference>
<dbReference type="AlphaFoldDB" id="A0A367LGP3"/>
<protein>
    <submittedName>
        <fullName evidence="1">Uncharacterized protein</fullName>
    </submittedName>
</protein>
<evidence type="ECO:0000313" key="2">
    <source>
        <dbReference type="Proteomes" id="UP000253664"/>
    </source>
</evidence>
<proteinExistence type="predicted"/>
<feature type="non-terminal residue" evidence="1">
    <location>
        <position position="1"/>
    </location>
</feature>
<sequence length="170" mass="19348">GYKEAIKFFPEEKRPTSPERIYKKSFYKANKKTTAPNLDKLYSLINRERNRYALGFYSRLIVTAGVQGQDVKAASDIEDRDIAINIISDALLAATNLRCRLNPEFRKDKVMPAAISLFDTLKIIQDLPRMQVRVSSLKSPIILALLDTSTETNILTANIARDLNLEYRPI</sequence>
<reference evidence="1 2" key="1">
    <citation type="journal article" date="2015" name="BMC Genomics">
        <title>Insights from the genome of Ophiocordyceps polyrhachis-furcata to pathogenicity and host specificity in insect fungi.</title>
        <authorList>
            <person name="Wichadakul D."/>
            <person name="Kobmoo N."/>
            <person name="Ingsriswang S."/>
            <person name="Tangphatsornruang S."/>
            <person name="Chantasingh D."/>
            <person name="Luangsa-ard J.J."/>
            <person name="Eurwilaichitr L."/>
        </authorList>
    </citation>
    <scope>NUCLEOTIDE SEQUENCE [LARGE SCALE GENOMIC DNA]</scope>
    <source>
        <strain evidence="1 2">BCC 54312</strain>
    </source>
</reference>
<dbReference type="Proteomes" id="UP000253664">
    <property type="component" value="Unassembled WGS sequence"/>
</dbReference>
<comment type="caution">
    <text evidence="1">The sequence shown here is derived from an EMBL/GenBank/DDBJ whole genome shotgun (WGS) entry which is preliminary data.</text>
</comment>
<name>A0A367LGP3_9HYPO</name>
<gene>
    <name evidence="1" type="ORF">L249_5661</name>
</gene>
<evidence type="ECO:0000313" key="1">
    <source>
        <dbReference type="EMBL" id="RCI13603.1"/>
    </source>
</evidence>
<accession>A0A367LGP3</accession>
<keyword evidence="2" id="KW-1185">Reference proteome</keyword>
<organism evidence="1 2">
    <name type="scientific">Ophiocordyceps polyrhachis-furcata BCC 54312</name>
    <dbReference type="NCBI Taxonomy" id="1330021"/>
    <lineage>
        <taxon>Eukaryota</taxon>
        <taxon>Fungi</taxon>
        <taxon>Dikarya</taxon>
        <taxon>Ascomycota</taxon>
        <taxon>Pezizomycotina</taxon>
        <taxon>Sordariomycetes</taxon>
        <taxon>Hypocreomycetidae</taxon>
        <taxon>Hypocreales</taxon>
        <taxon>Ophiocordycipitaceae</taxon>
        <taxon>Ophiocordyceps</taxon>
    </lineage>
</organism>